<dbReference type="Gene3D" id="1.10.10.10">
    <property type="entry name" value="Winged helix-like DNA-binding domain superfamily/Winged helix DNA-binding domain"/>
    <property type="match status" value="1"/>
</dbReference>
<dbReference type="RefSeq" id="WP_046234166.1">
    <property type="nucleotide sequence ID" value="NZ_FONN01000029.1"/>
</dbReference>
<proteinExistence type="inferred from homology"/>
<dbReference type="Pfam" id="PF00126">
    <property type="entry name" value="HTH_1"/>
    <property type="match status" value="1"/>
</dbReference>
<dbReference type="Pfam" id="PF03466">
    <property type="entry name" value="LysR_substrate"/>
    <property type="match status" value="1"/>
</dbReference>
<comment type="similarity">
    <text evidence="1">Belongs to the LysR transcriptional regulatory family.</text>
</comment>
<dbReference type="SUPFAM" id="SSF53850">
    <property type="entry name" value="Periplasmic binding protein-like II"/>
    <property type="match status" value="1"/>
</dbReference>
<dbReference type="Proteomes" id="UP000183410">
    <property type="component" value="Unassembled WGS sequence"/>
</dbReference>
<dbReference type="AlphaFoldDB" id="A0A1I2I0C1"/>
<evidence type="ECO:0000256" key="4">
    <source>
        <dbReference type="ARBA" id="ARBA00023163"/>
    </source>
</evidence>
<dbReference type="PANTHER" id="PTHR30126:SF100">
    <property type="entry name" value="LYSR-FAMILY TRANSCRIPTIONAL REGULATOR"/>
    <property type="match status" value="1"/>
</dbReference>
<gene>
    <name evidence="6" type="ORF">SAMN04487969_12935</name>
</gene>
<reference evidence="7" key="1">
    <citation type="submission" date="2016-10" db="EMBL/GenBank/DDBJ databases">
        <authorList>
            <person name="Varghese N."/>
            <person name="Submissions S."/>
        </authorList>
    </citation>
    <scope>NUCLEOTIDE SEQUENCE [LARGE SCALE GENOMIC DNA]</scope>
    <source>
        <strain evidence="7">CGMCC 1.10223</strain>
    </source>
</reference>
<dbReference type="InterPro" id="IPR000847">
    <property type="entry name" value="LysR_HTH_N"/>
</dbReference>
<evidence type="ECO:0000313" key="6">
    <source>
        <dbReference type="EMBL" id="SFF35779.1"/>
    </source>
</evidence>
<evidence type="ECO:0000259" key="5">
    <source>
        <dbReference type="PROSITE" id="PS50931"/>
    </source>
</evidence>
<keyword evidence="3 6" id="KW-0238">DNA-binding</keyword>
<dbReference type="OrthoDB" id="9803735at2"/>
<dbReference type="SUPFAM" id="SSF46785">
    <property type="entry name" value="Winged helix' DNA-binding domain"/>
    <property type="match status" value="1"/>
</dbReference>
<sequence>MELRQLKTFYTLASTLNFTRAAEVQKYVPSTVTMQMKALEEELGVKLVDRLGKNVTLTDAGRTFLRYADNILSVVEEAQHAVKQSGELTGTVIISADETLCTYRLPAVLRQFRLCYPGIRLMFRPLANSNLKQSLREGDADIIFMLDEDKGETGFCGEKMLDEPFYLLVSPDHPLAAHTALAIEDFHGETFLLTEKGCSYRTFFDRSLSQRGMGGITELEFNSAEAIKQCAKIGMGIAILPEMAVIGEVNRRELVPLPWDLTATSFATQMFWHEEKWISPAIEAFLSLTRETFLKNNT</sequence>
<dbReference type="Gene3D" id="3.40.190.290">
    <property type="match status" value="1"/>
</dbReference>
<dbReference type="EMBL" id="FONN01000029">
    <property type="protein sequence ID" value="SFF35779.1"/>
    <property type="molecule type" value="Genomic_DNA"/>
</dbReference>
<keyword evidence="4" id="KW-0804">Transcription</keyword>
<evidence type="ECO:0000256" key="1">
    <source>
        <dbReference type="ARBA" id="ARBA00009437"/>
    </source>
</evidence>
<evidence type="ECO:0000313" key="7">
    <source>
        <dbReference type="Proteomes" id="UP000183410"/>
    </source>
</evidence>
<dbReference type="PANTHER" id="PTHR30126">
    <property type="entry name" value="HTH-TYPE TRANSCRIPTIONAL REGULATOR"/>
    <property type="match status" value="1"/>
</dbReference>
<dbReference type="GO" id="GO:0003700">
    <property type="term" value="F:DNA-binding transcription factor activity"/>
    <property type="evidence" value="ECO:0007669"/>
    <property type="project" value="InterPro"/>
</dbReference>
<dbReference type="InterPro" id="IPR036390">
    <property type="entry name" value="WH_DNA-bd_sf"/>
</dbReference>
<dbReference type="FunFam" id="1.10.10.10:FF:000001">
    <property type="entry name" value="LysR family transcriptional regulator"/>
    <property type="match status" value="1"/>
</dbReference>
<organism evidence="6 7">
    <name type="scientific">Paenibacillus algorifonticola</name>
    <dbReference type="NCBI Taxonomy" id="684063"/>
    <lineage>
        <taxon>Bacteria</taxon>
        <taxon>Bacillati</taxon>
        <taxon>Bacillota</taxon>
        <taxon>Bacilli</taxon>
        <taxon>Bacillales</taxon>
        <taxon>Paenibacillaceae</taxon>
        <taxon>Paenibacillus</taxon>
    </lineage>
</organism>
<accession>A0A1I2I0C1</accession>
<dbReference type="InterPro" id="IPR005119">
    <property type="entry name" value="LysR_subst-bd"/>
</dbReference>
<protein>
    <submittedName>
        <fullName evidence="6">DNA-binding transcriptional regulator, LysR family</fullName>
    </submittedName>
</protein>
<evidence type="ECO:0000256" key="2">
    <source>
        <dbReference type="ARBA" id="ARBA00023015"/>
    </source>
</evidence>
<keyword evidence="2" id="KW-0805">Transcription regulation</keyword>
<evidence type="ECO:0000256" key="3">
    <source>
        <dbReference type="ARBA" id="ARBA00023125"/>
    </source>
</evidence>
<keyword evidence="7" id="KW-1185">Reference proteome</keyword>
<name>A0A1I2I0C1_9BACL</name>
<dbReference type="GO" id="GO:0000976">
    <property type="term" value="F:transcription cis-regulatory region binding"/>
    <property type="evidence" value="ECO:0007669"/>
    <property type="project" value="TreeGrafter"/>
</dbReference>
<dbReference type="InterPro" id="IPR036388">
    <property type="entry name" value="WH-like_DNA-bd_sf"/>
</dbReference>
<dbReference type="CDD" id="cd05466">
    <property type="entry name" value="PBP2_LTTR_substrate"/>
    <property type="match status" value="1"/>
</dbReference>
<dbReference type="PROSITE" id="PS50931">
    <property type="entry name" value="HTH_LYSR"/>
    <property type="match status" value="1"/>
</dbReference>
<feature type="domain" description="HTH lysR-type" evidence="5">
    <location>
        <begin position="1"/>
        <end position="58"/>
    </location>
</feature>